<dbReference type="Pfam" id="PF13508">
    <property type="entry name" value="Acetyltransf_7"/>
    <property type="match status" value="1"/>
</dbReference>
<comment type="caution">
    <text evidence="2">The sequence shown here is derived from an EMBL/GenBank/DDBJ whole genome shotgun (WGS) entry which is preliminary data.</text>
</comment>
<protein>
    <submittedName>
        <fullName evidence="2">GNAT family N-acetyltransferase</fullName>
        <ecNumber evidence="2">2.3.1.-</ecNumber>
    </submittedName>
</protein>
<dbReference type="PROSITE" id="PS51186">
    <property type="entry name" value="GNAT"/>
    <property type="match status" value="1"/>
</dbReference>
<dbReference type="InterPro" id="IPR000182">
    <property type="entry name" value="GNAT_dom"/>
</dbReference>
<evidence type="ECO:0000313" key="3">
    <source>
        <dbReference type="Proteomes" id="UP000736583"/>
    </source>
</evidence>
<dbReference type="InterPro" id="IPR025685">
    <property type="entry name" value="YoaP-like_dom"/>
</dbReference>
<keyword evidence="3" id="KW-1185">Reference proteome</keyword>
<dbReference type="Pfam" id="PF14268">
    <property type="entry name" value="YoaP"/>
    <property type="match status" value="1"/>
</dbReference>
<accession>A0ABS6F3H2</accession>
<dbReference type="Proteomes" id="UP000736583">
    <property type="component" value="Unassembled WGS sequence"/>
</dbReference>
<keyword evidence="2" id="KW-0012">Acyltransferase</keyword>
<name>A0ABS6F3H2_9CLOT</name>
<dbReference type="GO" id="GO:0016746">
    <property type="term" value="F:acyltransferase activity"/>
    <property type="evidence" value="ECO:0007669"/>
    <property type="project" value="UniProtKB-KW"/>
</dbReference>
<dbReference type="RefSeq" id="WP_216457740.1">
    <property type="nucleotide sequence ID" value="NZ_JAHLQL010000006.1"/>
</dbReference>
<evidence type="ECO:0000313" key="2">
    <source>
        <dbReference type="EMBL" id="MBU5593054.1"/>
    </source>
</evidence>
<feature type="domain" description="N-acetyltransferase" evidence="1">
    <location>
        <begin position="4"/>
        <end position="153"/>
    </location>
</feature>
<keyword evidence="2" id="KW-0808">Transferase</keyword>
<organism evidence="2 3">
    <name type="scientific">Clostridium simiarum</name>
    <dbReference type="NCBI Taxonomy" id="2841506"/>
    <lineage>
        <taxon>Bacteria</taxon>
        <taxon>Bacillati</taxon>
        <taxon>Bacillota</taxon>
        <taxon>Clostridia</taxon>
        <taxon>Eubacteriales</taxon>
        <taxon>Clostridiaceae</taxon>
        <taxon>Clostridium</taxon>
    </lineage>
</organism>
<dbReference type="CDD" id="cd04301">
    <property type="entry name" value="NAT_SF"/>
    <property type="match status" value="1"/>
</dbReference>
<dbReference type="EC" id="2.3.1.-" evidence="2"/>
<reference evidence="2 3" key="1">
    <citation type="submission" date="2021-06" db="EMBL/GenBank/DDBJ databases">
        <authorList>
            <person name="Sun Q."/>
            <person name="Li D."/>
        </authorList>
    </citation>
    <scope>NUCLEOTIDE SEQUENCE [LARGE SCALE GENOMIC DNA]</scope>
    <source>
        <strain evidence="2 3">MSJ-4</strain>
    </source>
</reference>
<gene>
    <name evidence="2" type="ORF">KQI89_14985</name>
</gene>
<evidence type="ECO:0000259" key="1">
    <source>
        <dbReference type="PROSITE" id="PS51186"/>
    </source>
</evidence>
<dbReference type="EMBL" id="JAHLQL010000006">
    <property type="protein sequence ID" value="MBU5593054.1"/>
    <property type="molecule type" value="Genomic_DNA"/>
</dbReference>
<sequence>MSFITLDKENIESEHICCAISDKKCKQGYENKKEWLKEQIDKGYVFTKLDERAKVFIEYCPSEIAYLPIDAPNYMVVNCFWVSGKYSGKGYGKQLLHQCIDAAKKDHREGIVVLCSDKKRPYISDKKFFIKHGFSVIDKAYPYFELLYLKLKDSPHDPRFLPSVKEGLCEDNGGFKIYYSDACPFTDYYVNVIQKSIAKDNNCVYESIKLVNREEARLSHCPYTNYSLFYKGKFITHELNPKKFANIINEL</sequence>
<proteinExistence type="predicted"/>